<name>A0A8S3JKP1_9BILA</name>
<accession>A0A8S3JKP1</accession>
<proteinExistence type="predicted"/>
<evidence type="ECO:0000313" key="1">
    <source>
        <dbReference type="EMBL" id="CAF5220161.1"/>
    </source>
</evidence>
<evidence type="ECO:0000313" key="2">
    <source>
        <dbReference type="Proteomes" id="UP000676336"/>
    </source>
</evidence>
<reference evidence="1" key="1">
    <citation type="submission" date="2021-02" db="EMBL/GenBank/DDBJ databases">
        <authorList>
            <person name="Nowell W R."/>
        </authorList>
    </citation>
    <scope>NUCLEOTIDE SEQUENCE</scope>
</reference>
<dbReference type="AlphaFoldDB" id="A0A8S3JKP1"/>
<sequence>SDVDALGSEGFISIAGCGILGGVVFERFFGSIATVDASVLLGD</sequence>
<dbReference type="EMBL" id="CAJOBI010349370">
    <property type="protein sequence ID" value="CAF5220161.1"/>
    <property type="molecule type" value="Genomic_DNA"/>
</dbReference>
<comment type="caution">
    <text evidence="1">The sequence shown here is derived from an EMBL/GenBank/DDBJ whole genome shotgun (WGS) entry which is preliminary data.</text>
</comment>
<feature type="non-terminal residue" evidence="1">
    <location>
        <position position="1"/>
    </location>
</feature>
<gene>
    <name evidence="1" type="ORF">SMN809_LOCUS81764</name>
</gene>
<dbReference type="Proteomes" id="UP000676336">
    <property type="component" value="Unassembled WGS sequence"/>
</dbReference>
<organism evidence="1 2">
    <name type="scientific">Rotaria magnacalcarata</name>
    <dbReference type="NCBI Taxonomy" id="392030"/>
    <lineage>
        <taxon>Eukaryota</taxon>
        <taxon>Metazoa</taxon>
        <taxon>Spiralia</taxon>
        <taxon>Gnathifera</taxon>
        <taxon>Rotifera</taxon>
        <taxon>Eurotatoria</taxon>
        <taxon>Bdelloidea</taxon>
        <taxon>Philodinida</taxon>
        <taxon>Philodinidae</taxon>
        <taxon>Rotaria</taxon>
    </lineage>
</organism>
<protein>
    <submittedName>
        <fullName evidence="1">Uncharacterized protein</fullName>
    </submittedName>
</protein>